<gene>
    <name evidence="1" type="ORF">E4L95_15890</name>
</gene>
<dbReference type="OrthoDB" id="9980526at2"/>
<sequence length="175" mass="19582">MIAAIRQALTIQPQETHQTPALADLIPDRARLAGCIDFEDFCDLIDKEATAHLTGVRLVRAARFRQMRRPRAYFDRKIDTHCLSVCLNNNRSMFAKAEAADWIAMQEAGHNGLWMATICEGRLDVVTRLTPNPEDAAELTAVAGLILRDLGPDQEPGFVDGDRLNLRRTNLFPDV</sequence>
<dbReference type="RefSeq" id="WP_135818426.1">
    <property type="nucleotide sequence ID" value="NZ_SRPG01000181.1"/>
</dbReference>
<keyword evidence="2" id="KW-1185">Reference proteome</keyword>
<dbReference type="AlphaFoldDB" id="A0A4Z1BXJ5"/>
<name>A0A4Z1BXJ5_9RHOB</name>
<evidence type="ECO:0000313" key="2">
    <source>
        <dbReference type="Proteomes" id="UP000297972"/>
    </source>
</evidence>
<evidence type="ECO:0000313" key="1">
    <source>
        <dbReference type="EMBL" id="TGN53779.1"/>
    </source>
</evidence>
<protein>
    <submittedName>
        <fullName evidence="1">Uncharacterized protein</fullName>
    </submittedName>
</protein>
<dbReference type="EMBL" id="SRPG01000181">
    <property type="protein sequence ID" value="TGN53779.1"/>
    <property type="molecule type" value="Genomic_DNA"/>
</dbReference>
<organism evidence="1 2">
    <name type="scientific">Paracoccus liaowanqingii</name>
    <dbReference type="NCBI Taxonomy" id="2560053"/>
    <lineage>
        <taxon>Bacteria</taxon>
        <taxon>Pseudomonadati</taxon>
        <taxon>Pseudomonadota</taxon>
        <taxon>Alphaproteobacteria</taxon>
        <taxon>Rhodobacterales</taxon>
        <taxon>Paracoccaceae</taxon>
        <taxon>Paracoccus</taxon>
    </lineage>
</organism>
<comment type="caution">
    <text evidence="1">The sequence shown here is derived from an EMBL/GenBank/DDBJ whole genome shotgun (WGS) entry which is preliminary data.</text>
</comment>
<accession>A0A4Z1BXJ5</accession>
<dbReference type="Proteomes" id="UP000297972">
    <property type="component" value="Unassembled WGS sequence"/>
</dbReference>
<reference evidence="1 2" key="1">
    <citation type="submission" date="2019-03" db="EMBL/GenBank/DDBJ databases">
        <authorList>
            <person name="Li J."/>
        </authorList>
    </citation>
    <scope>NUCLEOTIDE SEQUENCE [LARGE SCALE GENOMIC DNA]</scope>
    <source>
        <strain evidence="1 2">3058</strain>
    </source>
</reference>
<proteinExistence type="predicted"/>